<organism evidence="2 3">
    <name type="scientific">Cellulophaga fucicola</name>
    <dbReference type="NCBI Taxonomy" id="76595"/>
    <lineage>
        <taxon>Bacteria</taxon>
        <taxon>Pseudomonadati</taxon>
        <taxon>Bacteroidota</taxon>
        <taxon>Flavobacteriia</taxon>
        <taxon>Flavobacteriales</taxon>
        <taxon>Flavobacteriaceae</taxon>
        <taxon>Cellulophaga</taxon>
    </lineage>
</organism>
<gene>
    <name evidence="2" type="ORF">SAMN05660313_01200</name>
</gene>
<evidence type="ECO:0000313" key="3">
    <source>
        <dbReference type="Proteomes" id="UP000183257"/>
    </source>
</evidence>
<feature type="chain" id="PRO_5012746756" evidence="1">
    <location>
        <begin position="20"/>
        <end position="78"/>
    </location>
</feature>
<protein>
    <submittedName>
        <fullName evidence="2">Uncharacterized protein</fullName>
    </submittedName>
</protein>
<dbReference type="EMBL" id="FPIY01000001">
    <property type="protein sequence ID" value="SFW30784.1"/>
    <property type="molecule type" value="Genomic_DNA"/>
</dbReference>
<dbReference type="OrthoDB" id="1448236at2"/>
<keyword evidence="1" id="KW-0732">Signal</keyword>
<name>A0A1K1N5T6_9FLAO</name>
<dbReference type="AlphaFoldDB" id="A0A1K1N5T6"/>
<keyword evidence="3" id="KW-1185">Reference proteome</keyword>
<dbReference type="Proteomes" id="UP000183257">
    <property type="component" value="Unassembled WGS sequence"/>
</dbReference>
<evidence type="ECO:0000256" key="1">
    <source>
        <dbReference type="SAM" id="SignalP"/>
    </source>
</evidence>
<reference evidence="3" key="1">
    <citation type="submission" date="2016-11" db="EMBL/GenBank/DDBJ databases">
        <authorList>
            <person name="Varghese N."/>
            <person name="Submissions S."/>
        </authorList>
    </citation>
    <scope>NUCLEOTIDE SEQUENCE [LARGE SCALE GENOMIC DNA]</scope>
    <source>
        <strain evidence="3">DSM 24786</strain>
    </source>
</reference>
<evidence type="ECO:0000313" key="2">
    <source>
        <dbReference type="EMBL" id="SFW30784.1"/>
    </source>
</evidence>
<sequence>MKAIISLLFIITLGFTAQAQEAKTTSVLKIEAKEVKATEVKKDALQEKVEVARLYKFKNSKIKSALAFSTKRSKSKVA</sequence>
<accession>A0A1K1N5T6</accession>
<feature type="signal peptide" evidence="1">
    <location>
        <begin position="1"/>
        <end position="19"/>
    </location>
</feature>
<proteinExistence type="predicted"/>
<dbReference type="RefSeq" id="WP_072302829.1">
    <property type="nucleotide sequence ID" value="NZ_FPIY01000001.1"/>
</dbReference>
<dbReference type="STRING" id="76595.SAMN05660313_01200"/>